<dbReference type="InterPro" id="IPR055245">
    <property type="entry name" value="HTH_proteobacteria"/>
</dbReference>
<dbReference type="EMBL" id="JAJIRN010000002">
    <property type="protein sequence ID" value="MCV2367320.1"/>
    <property type="molecule type" value="Genomic_DNA"/>
</dbReference>
<organism evidence="2 3">
    <name type="scientific">Roseateles oligotrophus</name>
    <dbReference type="NCBI Taxonomy" id="1769250"/>
    <lineage>
        <taxon>Bacteria</taxon>
        <taxon>Pseudomonadati</taxon>
        <taxon>Pseudomonadota</taxon>
        <taxon>Betaproteobacteria</taxon>
        <taxon>Burkholderiales</taxon>
        <taxon>Sphaerotilaceae</taxon>
        <taxon>Roseateles</taxon>
    </lineage>
</organism>
<reference evidence="2 3" key="1">
    <citation type="submission" date="2021-11" db="EMBL/GenBank/DDBJ databases">
        <authorList>
            <person name="Liang Q."/>
            <person name="Mou H."/>
            <person name="Liu Z."/>
        </authorList>
    </citation>
    <scope>NUCLEOTIDE SEQUENCE [LARGE SCALE GENOMIC DNA]</scope>
    <source>
        <strain evidence="2 3">CHU3</strain>
    </source>
</reference>
<dbReference type="Proteomes" id="UP001209701">
    <property type="component" value="Unassembled WGS sequence"/>
</dbReference>
<evidence type="ECO:0000313" key="3">
    <source>
        <dbReference type="Proteomes" id="UP001209701"/>
    </source>
</evidence>
<keyword evidence="3" id="KW-1185">Reference proteome</keyword>
<evidence type="ECO:0000259" key="1">
    <source>
        <dbReference type="Pfam" id="PF14090"/>
    </source>
</evidence>
<name>A0ABT2YB70_9BURK</name>
<dbReference type="Pfam" id="PF14090">
    <property type="entry name" value="HTH_39"/>
    <property type="match status" value="1"/>
</dbReference>
<feature type="domain" description="Winged helix-turn-helix" evidence="1">
    <location>
        <begin position="47"/>
        <end position="113"/>
    </location>
</feature>
<gene>
    <name evidence="2" type="ORF">LNV07_04330</name>
</gene>
<protein>
    <submittedName>
        <fullName evidence="2">Helix-turn-helix domain-containing protein</fullName>
    </submittedName>
</protein>
<proteinExistence type="predicted"/>
<sequence length="117" mass="12942">MTSKKHGAKPGQVTPIASALSLQTTAPERIAALHAIRDRYLGDSSSQQCARLLEAMQSLGHCTTFEASRYLDMYYPPARKLNLLQQGHAIQTTWRTVQTESGATHRVGVYSLKRGQE</sequence>
<accession>A0ABT2YB70</accession>
<evidence type="ECO:0000313" key="2">
    <source>
        <dbReference type="EMBL" id="MCV2367320.1"/>
    </source>
</evidence>
<comment type="caution">
    <text evidence="2">The sequence shown here is derived from an EMBL/GenBank/DDBJ whole genome shotgun (WGS) entry which is preliminary data.</text>
</comment>
<dbReference type="RefSeq" id="WP_263569950.1">
    <property type="nucleotide sequence ID" value="NZ_JAJIRN010000002.1"/>
</dbReference>